<dbReference type="PANTHER" id="PTHR37089:SF4">
    <property type="entry name" value="EXPORTED PROTEIN"/>
    <property type="match status" value="1"/>
</dbReference>
<name>A0A0J6GD77_PSEDM</name>
<dbReference type="RefSeq" id="WP_048359605.1">
    <property type="nucleotide sequence ID" value="NZ_FNUD01000002.1"/>
</dbReference>
<dbReference type="InterPro" id="IPR053167">
    <property type="entry name" value="Spore_coat_component"/>
</dbReference>
<reference evidence="3" key="1">
    <citation type="submission" date="2016-10" db="EMBL/GenBank/DDBJ databases">
        <authorList>
            <person name="Varghese N."/>
            <person name="Submissions S."/>
        </authorList>
    </citation>
    <scope>NUCLEOTIDE SEQUENCE [LARGE SCALE GENOMIC DNA]</scope>
    <source>
        <strain evidence="3">LMG 25555</strain>
    </source>
</reference>
<proteinExistence type="predicted"/>
<gene>
    <name evidence="3" type="ORF">SAMN04489800_4191</name>
</gene>
<dbReference type="PATRIC" id="fig|882211.3.peg.1802"/>
<accession>A0A0J6GD77</accession>
<dbReference type="Pfam" id="PF05229">
    <property type="entry name" value="SCPU"/>
    <property type="match status" value="1"/>
</dbReference>
<evidence type="ECO:0000313" key="4">
    <source>
        <dbReference type="Proteomes" id="UP000183613"/>
    </source>
</evidence>
<evidence type="ECO:0000313" key="3">
    <source>
        <dbReference type="EMBL" id="SEF06430.1"/>
    </source>
</evidence>
<feature type="signal peptide" evidence="1">
    <location>
        <begin position="1"/>
        <end position="23"/>
    </location>
</feature>
<dbReference type="InterPro" id="IPR007893">
    <property type="entry name" value="Spore_coat_U/FanG"/>
</dbReference>
<evidence type="ECO:0000256" key="1">
    <source>
        <dbReference type="SAM" id="SignalP"/>
    </source>
</evidence>
<dbReference type="Proteomes" id="UP000183613">
    <property type="component" value="Unassembled WGS sequence"/>
</dbReference>
<keyword evidence="1" id="KW-0732">Signal</keyword>
<dbReference type="EMBL" id="FNUD01000002">
    <property type="protein sequence ID" value="SEF06430.1"/>
    <property type="molecule type" value="Genomic_DNA"/>
</dbReference>
<dbReference type="SMART" id="SM00972">
    <property type="entry name" value="SCPU"/>
    <property type="match status" value="1"/>
</dbReference>
<dbReference type="AlphaFoldDB" id="A0A0J6GD77"/>
<dbReference type="OrthoDB" id="7011154at2"/>
<feature type="domain" description="Spore coat protein U/FanG" evidence="2">
    <location>
        <begin position="29"/>
        <end position="173"/>
    </location>
</feature>
<feature type="chain" id="PRO_5009777224" evidence="1">
    <location>
        <begin position="24"/>
        <end position="177"/>
    </location>
</feature>
<evidence type="ECO:0000259" key="2">
    <source>
        <dbReference type="Pfam" id="PF05229"/>
    </source>
</evidence>
<sequence length="177" mass="17583">MRVLKSTLGFSLLGLMLAGQVQAVTTVGGTVNASLVLTSSCLINGVTGAEGAVFGALDFGTETTMFGTVNGQVLSGTGAMKVLCSAGTTPAITLGAGNHDGLAPAQGTRALASGSNYVGYDLYSDVGRTTPIAIGGNVTLPQSTGVEQTVNIYGKATGKVGLPAGTYSDTITVVLTF</sequence>
<dbReference type="PANTHER" id="PTHR37089">
    <property type="entry name" value="PROTEIN U-RELATED"/>
    <property type="match status" value="1"/>
</dbReference>
<organism evidence="3 4">
    <name type="scientific">Pseudomonas deceptionensis</name>
    <dbReference type="NCBI Taxonomy" id="882211"/>
    <lineage>
        <taxon>Bacteria</taxon>
        <taxon>Pseudomonadati</taxon>
        <taxon>Pseudomonadota</taxon>
        <taxon>Gammaproteobacteria</taxon>
        <taxon>Pseudomonadales</taxon>
        <taxon>Pseudomonadaceae</taxon>
        <taxon>Pseudomonas</taxon>
    </lineage>
</organism>
<keyword evidence="4" id="KW-1185">Reference proteome</keyword>
<comment type="caution">
    <text evidence="3">The sequence shown here is derived from an EMBL/GenBank/DDBJ whole genome shotgun (WGS) entry which is preliminary data.</text>
</comment>
<protein>
    <submittedName>
        <fullName evidence="3">Spore coat protein U (SCPU) domain-containing protein</fullName>
    </submittedName>
</protein>